<dbReference type="InterPro" id="IPR022385">
    <property type="entry name" value="Rhs_assc_core"/>
</dbReference>
<evidence type="ECO:0000313" key="1">
    <source>
        <dbReference type="EMBL" id="KZN70318.1"/>
    </source>
</evidence>
<dbReference type="EMBL" id="AUXX01000001">
    <property type="protein sequence ID" value="KZN70318.1"/>
    <property type="molecule type" value="Genomic_DNA"/>
</dbReference>
<dbReference type="InterPro" id="IPR050708">
    <property type="entry name" value="T6SS_VgrG/RHS"/>
</dbReference>
<dbReference type="Gene3D" id="2.180.10.10">
    <property type="entry name" value="RHS repeat-associated core"/>
    <property type="match status" value="1"/>
</dbReference>
<dbReference type="RefSeq" id="WP_063379469.1">
    <property type="nucleotide sequence ID" value="NZ_AUXX01000001.1"/>
</dbReference>
<reference evidence="1 2" key="1">
    <citation type="submission" date="2013-07" db="EMBL/GenBank/DDBJ databases">
        <title>Comparative Genomic and Metabolomic Analysis of Twelve Strains of Pseudoalteromonas luteoviolacea.</title>
        <authorList>
            <person name="Vynne N.G."/>
            <person name="Mansson M."/>
            <person name="Gram L."/>
        </authorList>
    </citation>
    <scope>NUCLEOTIDE SEQUENCE [LARGE SCALE GENOMIC DNA]</scope>
    <source>
        <strain evidence="1 2">S4060-1</strain>
    </source>
</reference>
<proteinExistence type="predicted"/>
<dbReference type="AlphaFoldDB" id="A0A167PBI3"/>
<evidence type="ECO:0000313" key="2">
    <source>
        <dbReference type="Proteomes" id="UP000076661"/>
    </source>
</evidence>
<gene>
    <name evidence="1" type="ORF">N478_00010</name>
</gene>
<dbReference type="Proteomes" id="UP000076661">
    <property type="component" value="Unassembled WGS sequence"/>
</dbReference>
<evidence type="ECO:0008006" key="3">
    <source>
        <dbReference type="Google" id="ProtNLM"/>
    </source>
</evidence>
<organism evidence="1 2">
    <name type="scientific">Pseudoalteromonas luteoviolacea S4060-1</name>
    <dbReference type="NCBI Taxonomy" id="1365257"/>
    <lineage>
        <taxon>Bacteria</taxon>
        <taxon>Pseudomonadati</taxon>
        <taxon>Pseudomonadota</taxon>
        <taxon>Gammaproteobacteria</taxon>
        <taxon>Alteromonadales</taxon>
        <taxon>Pseudoalteromonadaceae</taxon>
        <taxon>Pseudoalteromonas</taxon>
    </lineage>
</organism>
<accession>A0A167PBI3</accession>
<dbReference type="PATRIC" id="fig|1365257.3.peg.2"/>
<dbReference type="PANTHER" id="PTHR32305:SF15">
    <property type="entry name" value="PROTEIN RHSA-RELATED"/>
    <property type="match status" value="1"/>
</dbReference>
<dbReference type="NCBIfam" id="TIGR03696">
    <property type="entry name" value="Rhs_assc_core"/>
    <property type="match status" value="1"/>
</dbReference>
<name>A0A167PBI3_9GAMM</name>
<dbReference type="PANTHER" id="PTHR32305">
    <property type="match status" value="1"/>
</dbReference>
<comment type="caution">
    <text evidence="1">The sequence shown here is derived from an EMBL/GenBank/DDBJ whole genome shotgun (WGS) entry which is preliminary data.</text>
</comment>
<sequence length="402" mass="42756">MNGRIYDADTGRFMQADPFVQAPTNLQNYNAYSYVLNNPLSYTDPSGYLFKKLGKFLKKNWRTIAAIAAAYYTFGLVEGMLLNSGGMCAFALTSGQMMVAGAASGFVGGIIGSGTLKGGLTGAATGAAFAGIGSMFDGTGGSFWETGGTGHVGAHALTGGILADVQGGNFGHGFWSAGLTKAANVNGIVGTQQGAEWTTFRVATAAVIGGTISEITGGKFSNGAATAAFGQTFNGEKYAQKVEARNAMFEKVIKKHKEQSLIGYNQGHEELSVAGYIADYEERFLFSETEKYFSHLGPEQTGQDGTYALENTAGGARGKYAVRSAIPGVDNYTVVEKIIATSYSGKAVLSYEKFWQAESFAYGVHASDYNAIPVFVISSDRQLFRFMHGQKTLSWSNIDEFK</sequence>
<protein>
    <recommendedName>
        <fullName evidence="3">RHS repeat-associated core domain-containing protein</fullName>
    </recommendedName>
</protein>